<feature type="transmembrane region" description="Helical" evidence="2">
    <location>
        <begin position="963"/>
        <end position="982"/>
    </location>
</feature>
<reference evidence="3 4" key="1">
    <citation type="submission" date="2017-03" db="EMBL/GenBank/DDBJ databases">
        <title>Genomes of endolithic fungi from Antarctica.</title>
        <authorList>
            <person name="Coleine C."/>
            <person name="Masonjones S."/>
            <person name="Stajich J.E."/>
        </authorList>
    </citation>
    <scope>NUCLEOTIDE SEQUENCE [LARGE SCALE GENOMIC DNA]</scope>
    <source>
        <strain evidence="3 4">CCFEE 5184</strain>
    </source>
</reference>
<proteinExistence type="predicted"/>
<feature type="compositionally biased region" description="Polar residues" evidence="1">
    <location>
        <begin position="362"/>
        <end position="380"/>
    </location>
</feature>
<evidence type="ECO:0000256" key="2">
    <source>
        <dbReference type="SAM" id="Phobius"/>
    </source>
</evidence>
<keyword evidence="2" id="KW-0472">Membrane</keyword>
<evidence type="ECO:0000313" key="3">
    <source>
        <dbReference type="EMBL" id="TKA68629.1"/>
    </source>
</evidence>
<feature type="compositionally biased region" description="Polar residues" evidence="1">
    <location>
        <begin position="664"/>
        <end position="688"/>
    </location>
</feature>
<protein>
    <recommendedName>
        <fullName evidence="5">Serine-rich protein</fullName>
    </recommendedName>
</protein>
<dbReference type="AlphaFoldDB" id="A0A4V5NEU4"/>
<feature type="compositionally biased region" description="Low complexity" evidence="1">
    <location>
        <begin position="780"/>
        <end position="793"/>
    </location>
</feature>
<feature type="compositionally biased region" description="Polar residues" evidence="1">
    <location>
        <begin position="701"/>
        <end position="710"/>
    </location>
</feature>
<accession>A0A4V5NEU4</accession>
<feature type="compositionally biased region" description="Low complexity" evidence="1">
    <location>
        <begin position="607"/>
        <end position="623"/>
    </location>
</feature>
<dbReference type="EMBL" id="NAJQ01000494">
    <property type="protein sequence ID" value="TKA68629.1"/>
    <property type="molecule type" value="Genomic_DNA"/>
</dbReference>
<feature type="compositionally biased region" description="Low complexity" evidence="1">
    <location>
        <begin position="177"/>
        <end position="186"/>
    </location>
</feature>
<sequence>MFLDPEPNKRQKASSASPFLPPPMPTEEPGDQRWRVVKRKPLHERTQSQNNQQGPEADLDLGKPTIRLVRHSPTPSLHQRSSVTDADFDDIKVAKRISLKRYNSDHRARARLSHPAVVPEASAAEPGSEAPSRHASVSESTASTNEAQKLHLPPAITLLPTSTSHAVPKTAWHRRSGSSGNYSNSSTLKEADHSLPGNSRRSERLSQGTTLRGTPTPYELEHPKPIEEEEGSGQGPAHALHTLQEASPERTTIRAVPPSVKSTVTDDHLESSPSETSLAWPQTAPLPSESDEPPTIPLKSPRRPSSAGSVPAPLSIRKTSSPPAPHELTIPDPHPRSDSAFPEPSSPIVVIYDSDSTRPRSRSQPLHYTTSLESIQSRLQPPTVIRSDTRHSLANSSSWASLRPESSTDTLPPLQVLKKRSKHRPTSLSLGSSSAFSSGSRMASQDYDPLPYPRYQHGSYLSTIASESDRQSRSTSQQLSHFSLGNGVLTGDDASSIPLSGSWPRGRRESAPIESTASDASPDVSGENSQQEPGDMTLGIFRDESAKPQPLFKPRSPSAPGERRRYDGPLPPIPPIPKSRDSDENWDTVSELQSPGLRPKRSGYSLRQRSNSTPSRSNSHSRQISQVSTDESERWSHASSLFPTWAKHFYGGTAALLSASKVSLGTHNTPRPTRQQHTRNPSQWTERSVASRLGTGYSEIDTGSPTSSHFLPSIFRPRTRPRADTEGGGRRASNLRRSKRSRPSGDTDGRPDSLAIFNDPLPESRNGAYLPSGQPKWGALKDSPSAAAAAAADSARRPLPRKYSKQKHWDHMQFPRPMTKDRLSDFTLDPPQPHLTPSQRHSQRIATWRPPSFVESLDTLIHSRCNRQILLFALGFVCPVLGMLGAVLPLPLEKGGRPGGSGDGDGDGGAEAEKVLGGGSEEDVVQMASMRMMKREGGGDAERRWREERVWLKARWWRTLNRVMSLVGVLVIGAVIALAVVATR</sequence>
<feature type="region of interest" description="Disordered" evidence="1">
    <location>
        <begin position="664"/>
        <end position="844"/>
    </location>
</feature>
<feature type="compositionally biased region" description="Low complexity" evidence="1">
    <location>
        <begin position="427"/>
        <end position="444"/>
    </location>
</feature>
<feature type="compositionally biased region" description="Polar residues" evidence="1">
    <location>
        <begin position="271"/>
        <end position="280"/>
    </location>
</feature>
<feature type="compositionally biased region" description="Polar residues" evidence="1">
    <location>
        <begin position="392"/>
        <end position="410"/>
    </location>
</feature>
<keyword evidence="4" id="KW-1185">Reference proteome</keyword>
<evidence type="ECO:0008006" key="5">
    <source>
        <dbReference type="Google" id="ProtNLM"/>
    </source>
</evidence>
<keyword evidence="2" id="KW-1133">Transmembrane helix</keyword>
<evidence type="ECO:0000313" key="4">
    <source>
        <dbReference type="Proteomes" id="UP000309340"/>
    </source>
</evidence>
<organism evidence="3 4">
    <name type="scientific">Friedmanniomyces simplex</name>
    <dbReference type="NCBI Taxonomy" id="329884"/>
    <lineage>
        <taxon>Eukaryota</taxon>
        <taxon>Fungi</taxon>
        <taxon>Dikarya</taxon>
        <taxon>Ascomycota</taxon>
        <taxon>Pezizomycotina</taxon>
        <taxon>Dothideomycetes</taxon>
        <taxon>Dothideomycetidae</taxon>
        <taxon>Mycosphaerellales</taxon>
        <taxon>Teratosphaeriaceae</taxon>
        <taxon>Friedmanniomyces</taxon>
    </lineage>
</organism>
<feature type="compositionally biased region" description="Polar residues" evidence="1">
    <location>
        <begin position="473"/>
        <end position="483"/>
    </location>
</feature>
<feature type="compositionally biased region" description="Basic and acidic residues" evidence="1">
    <location>
        <begin position="807"/>
        <end position="824"/>
    </location>
</feature>
<dbReference type="OrthoDB" id="4153178at2759"/>
<comment type="caution">
    <text evidence="3">The sequence shown here is derived from an EMBL/GenBank/DDBJ whole genome shotgun (WGS) entry which is preliminary data.</text>
</comment>
<keyword evidence="2" id="KW-0812">Transmembrane</keyword>
<feature type="compositionally biased region" description="Polar residues" evidence="1">
    <location>
        <begin position="135"/>
        <end position="147"/>
    </location>
</feature>
<name>A0A4V5NEU4_9PEZI</name>
<dbReference type="Proteomes" id="UP000309340">
    <property type="component" value="Unassembled WGS sequence"/>
</dbReference>
<feature type="compositionally biased region" description="Low complexity" evidence="1">
    <location>
        <begin position="115"/>
        <end position="130"/>
    </location>
</feature>
<evidence type="ECO:0000256" key="1">
    <source>
        <dbReference type="SAM" id="MobiDB-lite"/>
    </source>
</evidence>
<feature type="compositionally biased region" description="Polar residues" evidence="1">
    <location>
        <begin position="73"/>
        <end position="84"/>
    </location>
</feature>
<feature type="compositionally biased region" description="Basic residues" evidence="1">
    <location>
        <begin position="733"/>
        <end position="742"/>
    </location>
</feature>
<feature type="region of interest" description="Disordered" evidence="1">
    <location>
        <begin position="1"/>
        <end position="633"/>
    </location>
</feature>
<feature type="region of interest" description="Disordered" evidence="1">
    <location>
        <begin position="896"/>
        <end position="918"/>
    </location>
</feature>
<gene>
    <name evidence="3" type="ORF">B0A55_07375</name>
</gene>
<feature type="transmembrane region" description="Helical" evidence="2">
    <location>
        <begin position="869"/>
        <end position="890"/>
    </location>
</feature>